<sequence>MSTQPKKWIQAEIESLDPEIDYVRIWQLSSCYDSSEFMSNLMYALTFPNFVVTEWGSTAVWREDGGKVVERATSRVEQTQSTNSLWWWYGPHDERTKKSVDGINRLHAYWAKQYPGMFSYNDDYIYVCAFSAVLLHRFRLRLGLPGVSEKEKIASHKFWGELSKLFRSENDMPLHGYPEDFDGCLRFCEEYETAPKPKPERGNLIASAIYEQFVFRYFPEELHWLGHQLIRSLALPTTLETMQIDPPLPMAKEILPKLVGFILWYKDTYEDDPPRSYIEMREAMSQEQRRAVMDSIRKLDKQFPAHFASLYKDDPKFAGCPFHAALPSYEGEIEFKPSVTVRDIEAVVSGDVGVAKAG</sequence>
<dbReference type="RefSeq" id="WP_073211039.1">
    <property type="nucleotide sequence ID" value="NZ_BANC01000044.1"/>
</dbReference>
<accession>A0A0D6PHP1</accession>
<gene>
    <name evidence="1" type="ORF">Aam_045_028</name>
</gene>
<proteinExistence type="predicted"/>
<keyword evidence="2" id="KW-1185">Reference proteome</keyword>
<reference evidence="1 2" key="1">
    <citation type="submission" date="2012-11" db="EMBL/GenBank/DDBJ databases">
        <title>Whole genome sequence of Acidocella aminolytica 101 = DSM 11237.</title>
        <authorList>
            <person name="Azuma Y."/>
            <person name="Higashiura N."/>
            <person name="Hirakawa H."/>
            <person name="Matsushita K."/>
        </authorList>
    </citation>
    <scope>NUCLEOTIDE SEQUENCE [LARGE SCALE GENOMIC DNA]</scope>
    <source>
        <strain evidence="2">101 / DSM 11237</strain>
    </source>
</reference>
<evidence type="ECO:0000313" key="2">
    <source>
        <dbReference type="Proteomes" id="UP000032668"/>
    </source>
</evidence>
<dbReference type="STRING" id="1120923.SAMN02746095_00036"/>
<evidence type="ECO:0000313" key="1">
    <source>
        <dbReference type="EMBL" id="GAN80354.1"/>
    </source>
</evidence>
<organism evidence="1 2">
    <name type="scientific">Acidocella aminolytica 101 = DSM 11237</name>
    <dbReference type="NCBI Taxonomy" id="1120923"/>
    <lineage>
        <taxon>Bacteria</taxon>
        <taxon>Pseudomonadati</taxon>
        <taxon>Pseudomonadota</taxon>
        <taxon>Alphaproteobacteria</taxon>
        <taxon>Acetobacterales</taxon>
        <taxon>Acidocellaceae</taxon>
        <taxon>Acidocella</taxon>
    </lineage>
</organism>
<dbReference type="Proteomes" id="UP000032668">
    <property type="component" value="Unassembled WGS sequence"/>
</dbReference>
<protein>
    <recommendedName>
        <fullName evidence="3">ER-bound oxygenase mpaB/mpaB'/Rubber oxygenase catalytic domain-containing protein</fullName>
    </recommendedName>
</protein>
<dbReference type="AlphaFoldDB" id="A0A0D6PHP1"/>
<dbReference type="EMBL" id="BANC01000044">
    <property type="protein sequence ID" value="GAN80354.1"/>
    <property type="molecule type" value="Genomic_DNA"/>
</dbReference>
<comment type="caution">
    <text evidence="1">The sequence shown here is derived from an EMBL/GenBank/DDBJ whole genome shotgun (WGS) entry which is preliminary data.</text>
</comment>
<name>A0A0D6PHP1_9PROT</name>
<evidence type="ECO:0008006" key="3">
    <source>
        <dbReference type="Google" id="ProtNLM"/>
    </source>
</evidence>